<dbReference type="RefSeq" id="WP_125018452.1">
    <property type="nucleotide sequence ID" value="NZ_RQVQ01000010.1"/>
</dbReference>
<dbReference type="PROSITE" id="PS51257">
    <property type="entry name" value="PROKAR_LIPOPROTEIN"/>
    <property type="match status" value="1"/>
</dbReference>
<accession>A0A3P3W970</accession>
<keyword evidence="2" id="KW-0472">Membrane</keyword>
<feature type="coiled-coil region" evidence="1">
    <location>
        <begin position="98"/>
        <end position="125"/>
    </location>
</feature>
<evidence type="ECO:0008006" key="5">
    <source>
        <dbReference type="Google" id="ProtNLM"/>
    </source>
</evidence>
<gene>
    <name evidence="3" type="ORF">EG240_05915</name>
</gene>
<evidence type="ECO:0000256" key="2">
    <source>
        <dbReference type="SAM" id="Phobius"/>
    </source>
</evidence>
<name>A0A3P3W970_9FLAO</name>
<keyword evidence="2" id="KW-1133">Transmembrane helix</keyword>
<evidence type="ECO:0000313" key="3">
    <source>
        <dbReference type="EMBL" id="RRJ91540.1"/>
    </source>
</evidence>
<keyword evidence="1" id="KW-0175">Coiled coil</keyword>
<keyword evidence="4" id="KW-1185">Reference proteome</keyword>
<dbReference type="Proteomes" id="UP000275719">
    <property type="component" value="Unassembled WGS sequence"/>
</dbReference>
<dbReference type="EMBL" id="RQVQ01000010">
    <property type="protein sequence ID" value="RRJ91540.1"/>
    <property type="molecule type" value="Genomic_DNA"/>
</dbReference>
<evidence type="ECO:0000313" key="4">
    <source>
        <dbReference type="Proteomes" id="UP000275719"/>
    </source>
</evidence>
<keyword evidence="2" id="KW-0812">Transmembrane</keyword>
<evidence type="ECO:0000256" key="1">
    <source>
        <dbReference type="SAM" id="Coils"/>
    </source>
</evidence>
<organism evidence="3 4">
    <name type="scientific">Paenimyroides tangerinum</name>
    <dbReference type="NCBI Taxonomy" id="2488728"/>
    <lineage>
        <taxon>Bacteria</taxon>
        <taxon>Pseudomonadati</taxon>
        <taxon>Bacteroidota</taxon>
        <taxon>Flavobacteriia</taxon>
        <taxon>Flavobacteriales</taxon>
        <taxon>Flavobacteriaceae</taxon>
        <taxon>Paenimyroides</taxon>
    </lineage>
</organism>
<proteinExistence type="predicted"/>
<comment type="caution">
    <text evidence="3">The sequence shown here is derived from an EMBL/GenBank/DDBJ whole genome shotgun (WGS) entry which is preliminary data.</text>
</comment>
<reference evidence="3 4" key="1">
    <citation type="submission" date="2018-11" db="EMBL/GenBank/DDBJ databases">
        <title>Flavobacterium sp. nov., YIM 102701-2 draft genome.</title>
        <authorList>
            <person name="Li G."/>
            <person name="Jiang Y."/>
        </authorList>
    </citation>
    <scope>NUCLEOTIDE SEQUENCE [LARGE SCALE GENOMIC DNA]</scope>
    <source>
        <strain evidence="3 4">YIM 102701-2</strain>
    </source>
</reference>
<protein>
    <recommendedName>
        <fullName evidence="5">Lipoprotein</fullName>
    </recommendedName>
</protein>
<feature type="transmembrane region" description="Helical" evidence="2">
    <location>
        <begin position="134"/>
        <end position="154"/>
    </location>
</feature>
<sequence length="164" mass="19358">MKHLLLIVFAAIALVGCRSVKKEGAEKKIHYELVTTLRDSLVITHEKKETITERIIEKSEDKKEKADNYKRTDKDGTVHEFNNYNTEVKTDEKVTENIKQLTEKFDMLQVQFSELQEKYNELESISKKEKEFDFGSVLWILFGIAVVVGIVYLYRKYKSRFKIW</sequence>
<dbReference type="AlphaFoldDB" id="A0A3P3W970"/>